<dbReference type="GO" id="GO:0022857">
    <property type="term" value="F:transmembrane transporter activity"/>
    <property type="evidence" value="ECO:0007669"/>
    <property type="project" value="UniProtKB-UniRule"/>
</dbReference>
<dbReference type="PANTHER" id="PTHR33362:SF2">
    <property type="entry name" value="TRAP TRANSPORTER LARGE PERMEASE PROTEIN"/>
    <property type="match status" value="1"/>
</dbReference>
<keyword evidence="5 7" id="KW-1133">Transmembrane helix</keyword>
<comment type="function">
    <text evidence="7">Part of the tripartite ATP-independent periplasmic (TRAP) transport system.</text>
</comment>
<feature type="domain" description="TRAP C4-dicarboxylate transport system permease DctM subunit" evidence="8">
    <location>
        <begin position="6"/>
        <end position="416"/>
    </location>
</feature>
<feature type="transmembrane region" description="Helical" evidence="7">
    <location>
        <begin position="240"/>
        <end position="259"/>
    </location>
</feature>
<keyword evidence="2" id="KW-1003">Cell membrane</keyword>
<feature type="transmembrane region" description="Helical" evidence="7">
    <location>
        <begin position="169"/>
        <end position="191"/>
    </location>
</feature>
<feature type="transmembrane region" description="Helical" evidence="7">
    <location>
        <begin position="396"/>
        <end position="418"/>
    </location>
</feature>
<organism evidence="9 10">
    <name type="scientific">Rhizobium azibense</name>
    <dbReference type="NCBI Taxonomy" id="1136135"/>
    <lineage>
        <taxon>Bacteria</taxon>
        <taxon>Pseudomonadati</taxon>
        <taxon>Pseudomonadota</taxon>
        <taxon>Alphaproteobacteria</taxon>
        <taxon>Hyphomicrobiales</taxon>
        <taxon>Rhizobiaceae</taxon>
        <taxon>Rhizobium/Agrobacterium group</taxon>
        <taxon>Rhizobium</taxon>
    </lineage>
</organism>
<comment type="similarity">
    <text evidence="7">Belongs to the TRAP transporter large permease family.</text>
</comment>
<keyword evidence="7" id="KW-0813">Transport</keyword>
<evidence type="ECO:0000313" key="10">
    <source>
        <dbReference type="Proteomes" id="UP000295507"/>
    </source>
</evidence>
<protein>
    <recommendedName>
        <fullName evidence="7">TRAP transporter large permease protein</fullName>
    </recommendedName>
</protein>
<evidence type="ECO:0000256" key="5">
    <source>
        <dbReference type="ARBA" id="ARBA00022989"/>
    </source>
</evidence>
<dbReference type="PIRSF" id="PIRSF006066">
    <property type="entry name" value="HI0050"/>
    <property type="match status" value="1"/>
</dbReference>
<accession>A0A4R3S2J9</accession>
<evidence type="ECO:0000256" key="3">
    <source>
        <dbReference type="ARBA" id="ARBA00022519"/>
    </source>
</evidence>
<evidence type="ECO:0000313" key="9">
    <source>
        <dbReference type="EMBL" id="TCU41407.1"/>
    </source>
</evidence>
<evidence type="ECO:0000256" key="6">
    <source>
        <dbReference type="ARBA" id="ARBA00023136"/>
    </source>
</evidence>
<comment type="subcellular location">
    <subcellularLocation>
        <location evidence="1 7">Cell inner membrane</location>
        <topology evidence="1 7">Multi-pass membrane protein</topology>
    </subcellularLocation>
</comment>
<dbReference type="EMBL" id="SMBK01000001">
    <property type="protein sequence ID" value="TCU41407.1"/>
    <property type="molecule type" value="Genomic_DNA"/>
</dbReference>
<feature type="transmembrane region" description="Helical" evidence="7">
    <location>
        <begin position="271"/>
        <end position="292"/>
    </location>
</feature>
<keyword evidence="6 7" id="KW-0472">Membrane</keyword>
<keyword evidence="3 7" id="KW-0997">Cell inner membrane</keyword>
<evidence type="ECO:0000256" key="1">
    <source>
        <dbReference type="ARBA" id="ARBA00004429"/>
    </source>
</evidence>
<proteinExistence type="inferred from homology"/>
<reference evidence="9 10" key="1">
    <citation type="submission" date="2019-03" db="EMBL/GenBank/DDBJ databases">
        <title>Genomic Encyclopedia of Type Strains, Phase IV (KMG-V): Genome sequencing to study the core and pangenomes of soil and plant-associated prokaryotes.</title>
        <authorList>
            <person name="Whitman W."/>
        </authorList>
    </citation>
    <scope>NUCLEOTIDE SEQUENCE [LARGE SCALE GENOMIC DNA]</scope>
    <source>
        <strain evidence="9 10">IE4868</strain>
    </source>
</reference>
<feature type="transmembrane region" description="Helical" evidence="7">
    <location>
        <begin position="358"/>
        <end position="384"/>
    </location>
</feature>
<evidence type="ECO:0000259" key="8">
    <source>
        <dbReference type="Pfam" id="PF06808"/>
    </source>
</evidence>
<name>A0A4R3S2J9_9HYPH</name>
<dbReference type="AlphaFoldDB" id="A0A4R3S2J9"/>
<evidence type="ECO:0000256" key="4">
    <source>
        <dbReference type="ARBA" id="ARBA00022692"/>
    </source>
</evidence>
<feature type="transmembrane region" description="Helical" evidence="7">
    <location>
        <begin position="95"/>
        <end position="122"/>
    </location>
</feature>
<dbReference type="InterPro" id="IPR010656">
    <property type="entry name" value="DctM"/>
</dbReference>
<dbReference type="RefSeq" id="WP_132549760.1">
    <property type="nucleotide sequence ID" value="NZ_SMBK01000001.1"/>
</dbReference>
<sequence>MTIVMIVSFCILMILAVPVGYGLIIAAGLGVLFNGYAPLSVVAQQVYDQTQSFPMLALPFFMLAGTLMLGGELGRQLLELASRAMQRWRGGPLSTTVVSSVVFGGVSGSAVANASALGSVLIPWQKKHGFPPALCAANNATSAVIDVLIPPSIPMILYALISGVSVGDLFISGIVPGLIMAASFVFVCWFISVRRGYEAQAVKVGTRELGRLALQSFPAILLPVLIIVLLRFGFATPTEVSVLSVVYSLLLSILFYRDLTWKRFCENMVEAGVATGVVMLVIMGSAAVGWVLTFDQAPQHMAEWVSAHISSPIVIILMMNLIMLVVGMPLDMPPAILLLGPIFVPLADSIGLDRVQLGLMMVINLGIGLYTPPIGTTLFISSSIAKAPLGATTNELWPYFGMAMFLLLAVSFVPALTIY</sequence>
<comment type="caution">
    <text evidence="9">The sequence shown here is derived from an EMBL/GenBank/DDBJ whole genome shotgun (WGS) entry which is preliminary data.</text>
</comment>
<dbReference type="PANTHER" id="PTHR33362">
    <property type="entry name" value="SIALIC ACID TRAP TRANSPORTER PERMEASE PROTEIN SIAT-RELATED"/>
    <property type="match status" value="1"/>
</dbReference>
<dbReference type="Proteomes" id="UP000295507">
    <property type="component" value="Unassembled WGS sequence"/>
</dbReference>
<dbReference type="InterPro" id="IPR004681">
    <property type="entry name" value="TRAP_DctM"/>
</dbReference>
<evidence type="ECO:0000256" key="7">
    <source>
        <dbReference type="RuleBase" id="RU369079"/>
    </source>
</evidence>
<dbReference type="GO" id="GO:0005886">
    <property type="term" value="C:plasma membrane"/>
    <property type="evidence" value="ECO:0007669"/>
    <property type="project" value="UniProtKB-SubCell"/>
</dbReference>
<feature type="transmembrane region" description="Helical" evidence="7">
    <location>
        <begin position="212"/>
        <end position="234"/>
    </location>
</feature>
<evidence type="ECO:0000256" key="2">
    <source>
        <dbReference type="ARBA" id="ARBA00022475"/>
    </source>
</evidence>
<feature type="transmembrane region" description="Helical" evidence="7">
    <location>
        <begin position="335"/>
        <end position="352"/>
    </location>
</feature>
<dbReference type="Pfam" id="PF06808">
    <property type="entry name" value="DctM"/>
    <property type="match status" value="1"/>
</dbReference>
<feature type="transmembrane region" description="Helical" evidence="7">
    <location>
        <begin position="53"/>
        <end position="74"/>
    </location>
</feature>
<keyword evidence="4 7" id="KW-0812">Transmembrane</keyword>
<feature type="transmembrane region" description="Helical" evidence="7">
    <location>
        <begin position="7"/>
        <end position="33"/>
    </location>
</feature>
<dbReference type="NCBIfam" id="TIGR00786">
    <property type="entry name" value="dctM"/>
    <property type="match status" value="1"/>
</dbReference>
<feature type="transmembrane region" description="Helical" evidence="7">
    <location>
        <begin position="304"/>
        <end position="328"/>
    </location>
</feature>
<gene>
    <name evidence="9" type="ORF">EV129_101698</name>
</gene>
<comment type="subunit">
    <text evidence="7">The complex comprises the extracytoplasmic solute receptor protein and the two transmembrane proteins.</text>
</comment>